<dbReference type="InterPro" id="IPR001352">
    <property type="entry name" value="RNase_HII/HIII"/>
</dbReference>
<evidence type="ECO:0000256" key="3">
    <source>
        <dbReference type="ARBA" id="ARBA00001946"/>
    </source>
</evidence>
<dbReference type="Pfam" id="PF01351">
    <property type="entry name" value="RNase_HII"/>
    <property type="match status" value="1"/>
</dbReference>
<evidence type="ECO:0000256" key="8">
    <source>
        <dbReference type="ARBA" id="ARBA00022490"/>
    </source>
</evidence>
<dbReference type="AlphaFoldDB" id="A0A1W1DRB8"/>
<keyword evidence="11" id="KW-0255">Endonuclease</keyword>
<dbReference type="NCBIfam" id="NF000596">
    <property type="entry name" value="PRK00015.1-4"/>
    <property type="match status" value="1"/>
</dbReference>
<dbReference type="GO" id="GO:0003723">
    <property type="term" value="F:RNA binding"/>
    <property type="evidence" value="ECO:0007669"/>
    <property type="project" value="InterPro"/>
</dbReference>
<dbReference type="GO" id="GO:0046872">
    <property type="term" value="F:metal ion binding"/>
    <property type="evidence" value="ECO:0007669"/>
    <property type="project" value="UniProtKB-KW"/>
</dbReference>
<evidence type="ECO:0000256" key="12">
    <source>
        <dbReference type="ARBA" id="ARBA00022801"/>
    </source>
</evidence>
<accession>A0A1W1DRB8</accession>
<name>A0A1W1DRB8_9ZZZZ</name>
<dbReference type="EMBL" id="FPHX01000070">
    <property type="protein sequence ID" value="SFV84294.1"/>
    <property type="molecule type" value="Genomic_DNA"/>
</dbReference>
<dbReference type="InterPro" id="IPR036397">
    <property type="entry name" value="RNaseH_sf"/>
</dbReference>
<dbReference type="Gene3D" id="3.30.420.10">
    <property type="entry name" value="Ribonuclease H-like superfamily/Ribonuclease H"/>
    <property type="match status" value="1"/>
</dbReference>
<dbReference type="GO" id="GO:0032299">
    <property type="term" value="C:ribonuclease H2 complex"/>
    <property type="evidence" value="ECO:0007669"/>
    <property type="project" value="TreeGrafter"/>
</dbReference>
<dbReference type="InterPro" id="IPR012337">
    <property type="entry name" value="RNaseH-like_sf"/>
</dbReference>
<evidence type="ECO:0000256" key="4">
    <source>
        <dbReference type="ARBA" id="ARBA00004496"/>
    </source>
</evidence>
<comment type="subcellular location">
    <subcellularLocation>
        <location evidence="4">Cytoplasm</location>
    </subcellularLocation>
</comment>
<dbReference type="InterPro" id="IPR022898">
    <property type="entry name" value="RNase_HII"/>
</dbReference>
<dbReference type="InterPro" id="IPR024567">
    <property type="entry name" value="RNase_HII/HIII_dom"/>
</dbReference>
<evidence type="ECO:0000256" key="9">
    <source>
        <dbReference type="ARBA" id="ARBA00022722"/>
    </source>
</evidence>
<comment type="cofactor">
    <cofactor evidence="2">
        <name>Mn(2+)</name>
        <dbReference type="ChEBI" id="CHEBI:29035"/>
    </cofactor>
</comment>
<dbReference type="GO" id="GO:0043137">
    <property type="term" value="P:DNA replication, removal of RNA primer"/>
    <property type="evidence" value="ECO:0007669"/>
    <property type="project" value="TreeGrafter"/>
</dbReference>
<dbReference type="SUPFAM" id="SSF53098">
    <property type="entry name" value="Ribonuclease H-like"/>
    <property type="match status" value="1"/>
</dbReference>
<evidence type="ECO:0000256" key="11">
    <source>
        <dbReference type="ARBA" id="ARBA00022759"/>
    </source>
</evidence>
<evidence type="ECO:0000256" key="2">
    <source>
        <dbReference type="ARBA" id="ARBA00001936"/>
    </source>
</evidence>
<evidence type="ECO:0000256" key="13">
    <source>
        <dbReference type="ARBA" id="ARBA00023211"/>
    </source>
</evidence>
<dbReference type="PANTHER" id="PTHR10954">
    <property type="entry name" value="RIBONUCLEASE H2 SUBUNIT A"/>
    <property type="match status" value="1"/>
</dbReference>
<dbReference type="PROSITE" id="PS51975">
    <property type="entry name" value="RNASE_H_2"/>
    <property type="match status" value="1"/>
</dbReference>
<dbReference type="NCBIfam" id="NF000595">
    <property type="entry name" value="PRK00015.1-3"/>
    <property type="match status" value="1"/>
</dbReference>
<proteinExistence type="inferred from homology"/>
<dbReference type="FunFam" id="3.30.420.10:FF:000006">
    <property type="entry name" value="Ribonuclease HII"/>
    <property type="match status" value="1"/>
</dbReference>
<comment type="cofactor">
    <cofactor evidence="3">
        <name>Mg(2+)</name>
        <dbReference type="ChEBI" id="CHEBI:18420"/>
    </cofactor>
</comment>
<reference evidence="15" key="1">
    <citation type="submission" date="2016-10" db="EMBL/GenBank/DDBJ databases">
        <authorList>
            <person name="de Groot N.N."/>
        </authorList>
    </citation>
    <scope>NUCLEOTIDE SEQUENCE</scope>
</reference>
<dbReference type="PANTHER" id="PTHR10954:SF18">
    <property type="entry name" value="RIBONUCLEASE HII"/>
    <property type="match status" value="1"/>
</dbReference>
<dbReference type="GO" id="GO:0004523">
    <property type="term" value="F:RNA-DNA hybrid ribonuclease activity"/>
    <property type="evidence" value="ECO:0007669"/>
    <property type="project" value="UniProtKB-EC"/>
</dbReference>
<dbReference type="GO" id="GO:0006298">
    <property type="term" value="P:mismatch repair"/>
    <property type="evidence" value="ECO:0007669"/>
    <property type="project" value="TreeGrafter"/>
</dbReference>
<organism evidence="15">
    <name type="scientific">hydrothermal vent metagenome</name>
    <dbReference type="NCBI Taxonomy" id="652676"/>
    <lineage>
        <taxon>unclassified sequences</taxon>
        <taxon>metagenomes</taxon>
        <taxon>ecological metagenomes</taxon>
    </lineage>
</organism>
<evidence type="ECO:0000256" key="7">
    <source>
        <dbReference type="ARBA" id="ARBA00019179"/>
    </source>
</evidence>
<comment type="catalytic activity">
    <reaction evidence="1">
        <text>Endonucleolytic cleavage to 5'-phosphomonoester.</text>
        <dbReference type="EC" id="3.1.26.4"/>
    </reaction>
</comment>
<dbReference type="GO" id="GO:0005737">
    <property type="term" value="C:cytoplasm"/>
    <property type="evidence" value="ECO:0007669"/>
    <property type="project" value="UniProtKB-SubCell"/>
</dbReference>
<keyword evidence="13" id="KW-0464">Manganese</keyword>
<evidence type="ECO:0000256" key="1">
    <source>
        <dbReference type="ARBA" id="ARBA00000077"/>
    </source>
</evidence>
<feature type="domain" description="RNase H type-2" evidence="14">
    <location>
        <begin position="1"/>
        <end position="183"/>
    </location>
</feature>
<keyword evidence="12 15" id="KW-0378">Hydrolase</keyword>
<evidence type="ECO:0000256" key="5">
    <source>
        <dbReference type="ARBA" id="ARBA00007383"/>
    </source>
</evidence>
<keyword evidence="9" id="KW-0540">Nuclease</keyword>
<protein>
    <recommendedName>
        <fullName evidence="7">Ribonuclease HII</fullName>
        <ecNumber evidence="6">3.1.26.4</ecNumber>
    </recommendedName>
</protein>
<dbReference type="EC" id="3.1.26.4" evidence="6"/>
<keyword evidence="8" id="KW-0963">Cytoplasm</keyword>
<sequence length="183" mass="20346">MIIIGVDEAGRGPLVGSVVTGAVILPNDFDLPELTDSKKLSEKKRDTLYTLITQQCQWAVGESSPQEIDEINILQATMLAMQRAVENLNIKYDQVLVDGNRCPELENCTAIIKGDLSEPVISAASIIAKVTRDRQMIELDKQYPEYGFAQHKGYGTKIHLEALKTYGAIKQQHRFSFAPVKRA</sequence>
<evidence type="ECO:0000313" key="15">
    <source>
        <dbReference type="EMBL" id="SFV84294.1"/>
    </source>
</evidence>
<evidence type="ECO:0000256" key="6">
    <source>
        <dbReference type="ARBA" id="ARBA00012180"/>
    </source>
</evidence>
<comment type="similarity">
    <text evidence="5">Belongs to the RNase HII family.</text>
</comment>
<evidence type="ECO:0000256" key="10">
    <source>
        <dbReference type="ARBA" id="ARBA00022723"/>
    </source>
</evidence>
<dbReference type="CDD" id="cd07182">
    <property type="entry name" value="RNase_HII_bacteria_HII_like"/>
    <property type="match status" value="1"/>
</dbReference>
<evidence type="ECO:0000259" key="14">
    <source>
        <dbReference type="PROSITE" id="PS51975"/>
    </source>
</evidence>
<gene>
    <name evidence="15" type="ORF">MNB_SUP05-9-102</name>
</gene>
<keyword evidence="10" id="KW-0479">Metal-binding</keyword>
<dbReference type="HAMAP" id="MF_00052_B">
    <property type="entry name" value="RNase_HII_B"/>
    <property type="match status" value="1"/>
</dbReference>